<dbReference type="RefSeq" id="XP_003581527.1">
    <property type="nucleotide sequence ID" value="XM_003581479.4"/>
</dbReference>
<dbReference type="GO" id="GO:0005794">
    <property type="term" value="C:Golgi apparatus"/>
    <property type="evidence" value="ECO:0000318"/>
    <property type="project" value="GO_Central"/>
</dbReference>
<dbReference type="FunCoup" id="A0A0Q3E834">
    <property type="interactions" value="398"/>
</dbReference>
<evidence type="ECO:0000313" key="13">
    <source>
        <dbReference type="Proteomes" id="UP000008810"/>
    </source>
</evidence>
<dbReference type="GO" id="GO:0016020">
    <property type="term" value="C:membrane"/>
    <property type="evidence" value="ECO:0007669"/>
    <property type="project" value="UniProtKB-SubCell"/>
</dbReference>
<keyword evidence="3 8" id="KW-0808">Transferase</keyword>
<evidence type="ECO:0000256" key="4">
    <source>
        <dbReference type="ARBA" id="ARBA00022692"/>
    </source>
</evidence>
<dbReference type="ExpressionAtlas" id="A0A0Q3E834">
    <property type="expression patterns" value="baseline"/>
</dbReference>
<feature type="domain" description="Palmitoyltransferase DHHC" evidence="10">
    <location>
        <begin position="156"/>
        <end position="276"/>
    </location>
</feature>
<comment type="similarity">
    <text evidence="2 8">Belongs to the DHHC palmitoyltransferase family.</text>
</comment>
<dbReference type="PANTHER" id="PTHR22883:SF297">
    <property type="entry name" value="S-ACYLTRANSFERASE"/>
    <property type="match status" value="1"/>
</dbReference>
<reference evidence="11" key="2">
    <citation type="submission" date="2017-06" db="EMBL/GenBank/DDBJ databases">
        <title>WGS assembly of Brachypodium distachyon.</title>
        <authorList>
            <consortium name="The International Brachypodium Initiative"/>
            <person name="Lucas S."/>
            <person name="Harmon-Smith M."/>
            <person name="Lail K."/>
            <person name="Tice H."/>
            <person name="Grimwood J."/>
            <person name="Bruce D."/>
            <person name="Barry K."/>
            <person name="Shu S."/>
            <person name="Lindquist E."/>
            <person name="Wang M."/>
            <person name="Pitluck S."/>
            <person name="Vogel J.P."/>
            <person name="Garvin D.F."/>
            <person name="Mockler T.C."/>
            <person name="Schmutz J."/>
            <person name="Rokhsar D."/>
            <person name="Bevan M.W."/>
        </authorList>
    </citation>
    <scope>NUCLEOTIDE SEQUENCE</scope>
    <source>
        <strain evidence="11">Bd21</strain>
    </source>
</reference>
<feature type="region of interest" description="Disordered" evidence="9">
    <location>
        <begin position="1"/>
        <end position="25"/>
    </location>
</feature>
<dbReference type="GO" id="GO:0006612">
    <property type="term" value="P:protein targeting to membrane"/>
    <property type="evidence" value="ECO:0000318"/>
    <property type="project" value="GO_Central"/>
</dbReference>
<reference evidence="12" key="3">
    <citation type="submission" date="2018-08" db="UniProtKB">
        <authorList>
            <consortium name="EnsemblPlants"/>
        </authorList>
    </citation>
    <scope>IDENTIFICATION</scope>
    <source>
        <strain evidence="12">cv. Bd21</strain>
    </source>
</reference>
<feature type="transmembrane region" description="Helical" evidence="8">
    <location>
        <begin position="203"/>
        <end position="224"/>
    </location>
</feature>
<accession>A0A0Q3E834</accession>
<evidence type="ECO:0000256" key="9">
    <source>
        <dbReference type="SAM" id="MobiDB-lite"/>
    </source>
</evidence>
<dbReference type="GeneID" id="100832012"/>
<dbReference type="AlphaFoldDB" id="A0A0Q3E834"/>
<evidence type="ECO:0000256" key="8">
    <source>
        <dbReference type="RuleBase" id="RU079119"/>
    </source>
</evidence>
<dbReference type="Gramene" id="KQJ84046">
    <property type="protein sequence ID" value="KQJ84046"/>
    <property type="gene ID" value="BRADI_5g18331v3"/>
</dbReference>
<dbReference type="Pfam" id="PF01529">
    <property type="entry name" value="DHHC"/>
    <property type="match status" value="1"/>
</dbReference>
<evidence type="ECO:0000256" key="2">
    <source>
        <dbReference type="ARBA" id="ARBA00008574"/>
    </source>
</evidence>
<dbReference type="InterPro" id="IPR001594">
    <property type="entry name" value="Palmitoyltrfase_DHHC"/>
</dbReference>
<feature type="transmembrane region" description="Helical" evidence="8">
    <location>
        <begin position="236"/>
        <end position="259"/>
    </location>
</feature>
<evidence type="ECO:0000256" key="3">
    <source>
        <dbReference type="ARBA" id="ARBA00022679"/>
    </source>
</evidence>
<dbReference type="Proteomes" id="UP000008810">
    <property type="component" value="Chromosome 5"/>
</dbReference>
<evidence type="ECO:0000256" key="7">
    <source>
        <dbReference type="ARBA" id="ARBA00023315"/>
    </source>
</evidence>
<dbReference type="OrthoDB" id="9909019at2759"/>
<evidence type="ECO:0000313" key="11">
    <source>
        <dbReference type="EMBL" id="KQJ84046.1"/>
    </source>
</evidence>
<evidence type="ECO:0000256" key="5">
    <source>
        <dbReference type="ARBA" id="ARBA00022989"/>
    </source>
</evidence>
<evidence type="ECO:0000259" key="10">
    <source>
        <dbReference type="Pfam" id="PF01529"/>
    </source>
</evidence>
<dbReference type="PROSITE" id="PS50216">
    <property type="entry name" value="DHHC"/>
    <property type="match status" value="1"/>
</dbReference>
<comment type="subcellular location">
    <subcellularLocation>
        <location evidence="1">Membrane</location>
        <topology evidence="1">Multi-pass membrane protein</topology>
    </subcellularLocation>
</comment>
<name>A0A0Q3E834_BRADI</name>
<dbReference type="InterPro" id="IPR039859">
    <property type="entry name" value="PFA4/ZDH16/20/ERF2-like"/>
</dbReference>
<proteinExistence type="inferred from homology"/>
<dbReference type="GO" id="GO:0019706">
    <property type="term" value="F:protein-cysteine S-palmitoyltransferase activity"/>
    <property type="evidence" value="ECO:0000318"/>
    <property type="project" value="GO_Central"/>
</dbReference>
<evidence type="ECO:0000256" key="6">
    <source>
        <dbReference type="ARBA" id="ARBA00023136"/>
    </source>
</evidence>
<comment type="catalytic activity">
    <reaction evidence="8">
        <text>L-cysteinyl-[protein] + hexadecanoyl-CoA = S-hexadecanoyl-L-cysteinyl-[protein] + CoA</text>
        <dbReference type="Rhea" id="RHEA:36683"/>
        <dbReference type="Rhea" id="RHEA-COMP:10131"/>
        <dbReference type="Rhea" id="RHEA-COMP:11032"/>
        <dbReference type="ChEBI" id="CHEBI:29950"/>
        <dbReference type="ChEBI" id="CHEBI:57287"/>
        <dbReference type="ChEBI" id="CHEBI:57379"/>
        <dbReference type="ChEBI" id="CHEBI:74151"/>
        <dbReference type="EC" id="2.3.1.225"/>
    </reaction>
</comment>
<dbReference type="EC" id="2.3.1.225" evidence="8"/>
<evidence type="ECO:0000313" key="12">
    <source>
        <dbReference type="EnsemblPlants" id="KQJ84046"/>
    </source>
</evidence>
<dbReference type="EMBL" id="CM000884">
    <property type="protein sequence ID" value="KQJ84046.1"/>
    <property type="molecule type" value="Genomic_DNA"/>
</dbReference>
<dbReference type="PANTHER" id="PTHR22883">
    <property type="entry name" value="ZINC FINGER DHHC DOMAIN CONTAINING PROTEIN"/>
    <property type="match status" value="1"/>
</dbReference>
<keyword evidence="5 8" id="KW-1133">Transmembrane helix</keyword>
<dbReference type="GO" id="GO:0005783">
    <property type="term" value="C:endoplasmic reticulum"/>
    <property type="evidence" value="ECO:0000318"/>
    <property type="project" value="GO_Central"/>
</dbReference>
<sequence>MPCCGGPSDPSAGIGAPPQPQRHGRKPFRCPKVIVLLLHVLFIGAVFLLDPTLRRQIRQDKWCMNLYGALVLLTLVQYLYTANSCPGYVGDMLRAGSGMHATFINTATLSKQASSKNRSLNSAMSRSKIEQQIAQPTIPSSFLALMDLYPPGSSSRDLTCSHCHLIQPPRTKHCHDCEKCVLQFDHHCAWLGTCIGKRNHCRFWWYVLEQAILATWTVALYIQFLHVDINESWLKGLTGLILLVALSLITIVLLILLILHTYLALTNQTTYEIARKKRISYLRGVPLTVYPFSKGICRNLYDLCLSRPEGYVLEAVPPLEELEARARPYTCRDVICCRCC</sequence>
<organism evidence="11">
    <name type="scientific">Brachypodium distachyon</name>
    <name type="common">Purple false brome</name>
    <name type="synonym">Trachynia distachya</name>
    <dbReference type="NCBI Taxonomy" id="15368"/>
    <lineage>
        <taxon>Eukaryota</taxon>
        <taxon>Viridiplantae</taxon>
        <taxon>Streptophyta</taxon>
        <taxon>Embryophyta</taxon>
        <taxon>Tracheophyta</taxon>
        <taxon>Spermatophyta</taxon>
        <taxon>Magnoliopsida</taxon>
        <taxon>Liliopsida</taxon>
        <taxon>Poales</taxon>
        <taxon>Poaceae</taxon>
        <taxon>BOP clade</taxon>
        <taxon>Pooideae</taxon>
        <taxon>Stipodae</taxon>
        <taxon>Brachypodieae</taxon>
        <taxon>Brachypodium</taxon>
    </lineage>
</organism>
<feature type="transmembrane region" description="Helical" evidence="8">
    <location>
        <begin position="62"/>
        <end position="80"/>
    </location>
</feature>
<comment type="domain">
    <text evidence="8">The DHHC domain is required for palmitoyltransferase activity.</text>
</comment>
<keyword evidence="6 8" id="KW-0472">Membrane</keyword>
<feature type="transmembrane region" description="Helical" evidence="8">
    <location>
        <begin position="92"/>
        <end position="110"/>
    </location>
</feature>
<keyword evidence="13" id="KW-1185">Reference proteome</keyword>
<dbReference type="KEGG" id="bdi:100832012"/>
<keyword evidence="7 8" id="KW-0012">Acyltransferase</keyword>
<protein>
    <recommendedName>
        <fullName evidence="8">S-acyltransferase</fullName>
        <ecNumber evidence="8">2.3.1.225</ecNumber>
    </recommendedName>
    <alternativeName>
        <fullName evidence="8">Palmitoyltransferase</fullName>
    </alternativeName>
</protein>
<keyword evidence="4 8" id="KW-0812">Transmembrane</keyword>
<gene>
    <name evidence="12" type="primary">LOC100832012</name>
    <name evidence="11" type="ORF">BRADI_5g18331v3</name>
</gene>
<dbReference type="EnsemblPlants" id="KQJ84046">
    <property type="protein sequence ID" value="KQJ84046"/>
    <property type="gene ID" value="BRADI_5g18331v3"/>
</dbReference>
<feature type="transmembrane region" description="Helical" evidence="8">
    <location>
        <begin position="33"/>
        <end position="50"/>
    </location>
</feature>
<evidence type="ECO:0000256" key="1">
    <source>
        <dbReference type="ARBA" id="ARBA00004141"/>
    </source>
</evidence>
<reference evidence="11 12" key="1">
    <citation type="journal article" date="2010" name="Nature">
        <title>Genome sequencing and analysis of the model grass Brachypodium distachyon.</title>
        <authorList>
            <consortium name="International Brachypodium Initiative"/>
        </authorList>
    </citation>
    <scope>NUCLEOTIDE SEQUENCE [LARGE SCALE GENOMIC DNA]</scope>
    <source>
        <strain evidence="11 12">Bd21</strain>
    </source>
</reference>